<dbReference type="OrthoDB" id="21094at2"/>
<feature type="transmembrane region" description="Helical" evidence="7">
    <location>
        <begin position="153"/>
        <end position="179"/>
    </location>
</feature>
<comment type="similarity">
    <text evidence="2 7">Belongs to the UPF0056 (MarC) family.</text>
</comment>
<evidence type="ECO:0000256" key="3">
    <source>
        <dbReference type="ARBA" id="ARBA00022475"/>
    </source>
</evidence>
<reference evidence="8 9" key="1">
    <citation type="submission" date="2016-10" db="EMBL/GenBank/DDBJ databases">
        <authorList>
            <person name="de Groot N.N."/>
        </authorList>
    </citation>
    <scope>NUCLEOTIDE SEQUENCE [LARGE SCALE GENOMIC DNA]</scope>
    <source>
        <strain evidence="8 9">DSM 5885</strain>
    </source>
</reference>
<accession>A0A1G7XW83</accession>
<dbReference type="PANTHER" id="PTHR33508:SF1">
    <property type="entry name" value="UPF0056 MEMBRANE PROTEIN YHCE"/>
    <property type="match status" value="1"/>
</dbReference>
<evidence type="ECO:0000313" key="9">
    <source>
        <dbReference type="Proteomes" id="UP000198607"/>
    </source>
</evidence>
<feature type="transmembrane region" description="Helical" evidence="7">
    <location>
        <begin position="54"/>
        <end position="72"/>
    </location>
</feature>
<name>A0A1G7XW83_9RHOO</name>
<dbReference type="Proteomes" id="UP000198607">
    <property type="component" value="Unassembled WGS sequence"/>
</dbReference>
<dbReference type="EMBL" id="FNCY01000002">
    <property type="protein sequence ID" value="SDG88458.1"/>
    <property type="molecule type" value="Genomic_DNA"/>
</dbReference>
<dbReference type="InterPro" id="IPR002771">
    <property type="entry name" value="Multi_antbiot-R_MarC"/>
</dbReference>
<feature type="transmembrane region" description="Helical" evidence="7">
    <location>
        <begin position="199"/>
        <end position="220"/>
    </location>
</feature>
<evidence type="ECO:0000256" key="6">
    <source>
        <dbReference type="ARBA" id="ARBA00023136"/>
    </source>
</evidence>
<dbReference type="Pfam" id="PF01914">
    <property type="entry name" value="MarC"/>
    <property type="match status" value="1"/>
</dbReference>
<proteinExistence type="inferred from homology"/>
<comment type="subcellular location">
    <subcellularLocation>
        <location evidence="1 7">Cell membrane</location>
        <topology evidence="1 7">Multi-pass membrane protein</topology>
    </subcellularLocation>
</comment>
<keyword evidence="3" id="KW-1003">Cell membrane</keyword>
<protein>
    <recommendedName>
        <fullName evidence="7">UPF0056 membrane protein</fullName>
    </recommendedName>
</protein>
<dbReference type="STRING" id="83767.SAMN05660652_00819"/>
<gene>
    <name evidence="8" type="ORF">SAMN05660652_00819</name>
</gene>
<keyword evidence="9" id="KW-1185">Reference proteome</keyword>
<dbReference type="RefSeq" id="WP_091934043.1">
    <property type="nucleotide sequence ID" value="NZ_FNCY01000002.1"/>
</dbReference>
<evidence type="ECO:0000256" key="5">
    <source>
        <dbReference type="ARBA" id="ARBA00022989"/>
    </source>
</evidence>
<comment type="caution">
    <text evidence="7">Lacks conserved residue(s) required for the propagation of feature annotation.</text>
</comment>
<keyword evidence="5 7" id="KW-1133">Transmembrane helix</keyword>
<organism evidence="8 9">
    <name type="scientific">Propionivibrio dicarboxylicus</name>
    <dbReference type="NCBI Taxonomy" id="83767"/>
    <lineage>
        <taxon>Bacteria</taxon>
        <taxon>Pseudomonadati</taxon>
        <taxon>Pseudomonadota</taxon>
        <taxon>Betaproteobacteria</taxon>
        <taxon>Rhodocyclales</taxon>
        <taxon>Rhodocyclaceae</taxon>
        <taxon>Propionivibrio</taxon>
    </lineage>
</organism>
<feature type="transmembrane region" description="Helical" evidence="7">
    <location>
        <begin position="122"/>
        <end position="146"/>
    </location>
</feature>
<evidence type="ECO:0000313" key="8">
    <source>
        <dbReference type="EMBL" id="SDG88458.1"/>
    </source>
</evidence>
<evidence type="ECO:0000256" key="7">
    <source>
        <dbReference type="RuleBase" id="RU362048"/>
    </source>
</evidence>
<dbReference type="GO" id="GO:0005886">
    <property type="term" value="C:plasma membrane"/>
    <property type="evidence" value="ECO:0007669"/>
    <property type="project" value="UniProtKB-SubCell"/>
</dbReference>
<keyword evidence="4 7" id="KW-0812">Transmembrane</keyword>
<keyword evidence="6 7" id="KW-0472">Membrane</keyword>
<dbReference type="PANTHER" id="PTHR33508">
    <property type="entry name" value="UPF0056 MEMBRANE PROTEIN YHCE"/>
    <property type="match status" value="1"/>
</dbReference>
<evidence type="ECO:0000256" key="4">
    <source>
        <dbReference type="ARBA" id="ARBA00022692"/>
    </source>
</evidence>
<feature type="transmembrane region" description="Helical" evidence="7">
    <location>
        <begin position="84"/>
        <end position="102"/>
    </location>
</feature>
<dbReference type="AlphaFoldDB" id="A0A1G7XW83"/>
<sequence>MSIELLAQGLGKSFLLVLAALMPILNPAASAPVFLGLTEGAAPRVRRHLARLIARNVVMLMMGAMLIGSYVLDFFNLSLPIVRVGGGIVLIANAWRMLNAVGPGQDKAPSFSPTSLHVIRQLAFYPLTFPVTCGPASISIGITVGVAMNSQNLYLTVANTIGGAIAVCVIGITTYYAFAYASRLLVFLGETGTAVFLRLSAFILLCIGIEIFWQGAGALVRGLGS</sequence>
<evidence type="ECO:0000256" key="1">
    <source>
        <dbReference type="ARBA" id="ARBA00004651"/>
    </source>
</evidence>
<evidence type="ECO:0000256" key="2">
    <source>
        <dbReference type="ARBA" id="ARBA00009784"/>
    </source>
</evidence>